<dbReference type="Proteomes" id="UP000642070">
    <property type="component" value="Unassembled WGS sequence"/>
</dbReference>
<dbReference type="EMBL" id="BMPI01000020">
    <property type="protein sequence ID" value="GGM37697.1"/>
    <property type="molecule type" value="Genomic_DNA"/>
</dbReference>
<keyword evidence="3" id="KW-1185">Reference proteome</keyword>
<dbReference type="Gene3D" id="3.40.430.10">
    <property type="entry name" value="Dihydrofolate Reductase, subunit A"/>
    <property type="match status" value="1"/>
</dbReference>
<dbReference type="PANTHER" id="PTHR38011">
    <property type="entry name" value="DIHYDROFOLATE REDUCTASE FAMILY PROTEIN (AFU_ORTHOLOGUE AFUA_8G06820)"/>
    <property type="match status" value="1"/>
</dbReference>
<feature type="domain" description="Bacterial bifunctional deaminase-reductase C-terminal" evidence="1">
    <location>
        <begin position="2"/>
        <end position="173"/>
    </location>
</feature>
<reference evidence="2" key="2">
    <citation type="submission" date="2020-09" db="EMBL/GenBank/DDBJ databases">
        <authorList>
            <person name="Sun Q."/>
            <person name="Ohkuma M."/>
        </authorList>
    </citation>
    <scope>NUCLEOTIDE SEQUENCE</scope>
    <source>
        <strain evidence="2">JCM 19831</strain>
    </source>
</reference>
<dbReference type="InterPro" id="IPR050765">
    <property type="entry name" value="Riboflavin_Biosynth_HTPR"/>
</dbReference>
<protein>
    <submittedName>
        <fullName evidence="2">Pyrimidine reductase</fullName>
    </submittedName>
</protein>
<evidence type="ECO:0000313" key="3">
    <source>
        <dbReference type="Proteomes" id="UP000642070"/>
    </source>
</evidence>
<gene>
    <name evidence="2" type="ORF">GCM10007977_043990</name>
</gene>
<dbReference type="Pfam" id="PF01872">
    <property type="entry name" value="RibD_C"/>
    <property type="match status" value="1"/>
</dbReference>
<dbReference type="InterPro" id="IPR002734">
    <property type="entry name" value="RibDG_C"/>
</dbReference>
<dbReference type="GO" id="GO:0009231">
    <property type="term" value="P:riboflavin biosynthetic process"/>
    <property type="evidence" value="ECO:0007669"/>
    <property type="project" value="InterPro"/>
</dbReference>
<dbReference type="AlphaFoldDB" id="A0A917TTP0"/>
<dbReference type="InterPro" id="IPR024072">
    <property type="entry name" value="DHFR-like_dom_sf"/>
</dbReference>
<dbReference type="RefSeq" id="WP_190251772.1">
    <property type="nucleotide sequence ID" value="NZ_BMPI01000020.1"/>
</dbReference>
<comment type="caution">
    <text evidence="2">The sequence shown here is derived from an EMBL/GenBank/DDBJ whole genome shotgun (WGS) entry which is preliminary data.</text>
</comment>
<accession>A0A917TTP0</accession>
<evidence type="ECO:0000259" key="1">
    <source>
        <dbReference type="Pfam" id="PF01872"/>
    </source>
</evidence>
<dbReference type="SUPFAM" id="SSF53597">
    <property type="entry name" value="Dihydrofolate reductase-like"/>
    <property type="match status" value="1"/>
</dbReference>
<sequence>MRKIIASTYSTLDGYIDNPHLWSMQYTSEQVQTYALKLLLSSDALLLGRTTFEGMAQAWPNMGGNPYADRVNSIPKYVVSSTLDKAEGWNNSSVIHGDDLATEVAKLKQEPGSNILIWGCGQLTDDLAAHGLLDEYRIWFYPVIKGSGEPLFRPESSVAIEHLDTTTFESGIVVLTYRPTTATAGQE</sequence>
<proteinExistence type="predicted"/>
<name>A0A917TTP0_9ACTN</name>
<organism evidence="2 3">
    <name type="scientific">Dactylosporangium sucinum</name>
    <dbReference type="NCBI Taxonomy" id="1424081"/>
    <lineage>
        <taxon>Bacteria</taxon>
        <taxon>Bacillati</taxon>
        <taxon>Actinomycetota</taxon>
        <taxon>Actinomycetes</taxon>
        <taxon>Micromonosporales</taxon>
        <taxon>Micromonosporaceae</taxon>
        <taxon>Dactylosporangium</taxon>
    </lineage>
</organism>
<reference evidence="2" key="1">
    <citation type="journal article" date="2014" name="Int. J. Syst. Evol. Microbiol.">
        <title>Complete genome sequence of Corynebacterium casei LMG S-19264T (=DSM 44701T), isolated from a smear-ripened cheese.</title>
        <authorList>
            <consortium name="US DOE Joint Genome Institute (JGI-PGF)"/>
            <person name="Walter F."/>
            <person name="Albersmeier A."/>
            <person name="Kalinowski J."/>
            <person name="Ruckert C."/>
        </authorList>
    </citation>
    <scope>NUCLEOTIDE SEQUENCE</scope>
    <source>
        <strain evidence="2">JCM 19831</strain>
    </source>
</reference>
<dbReference type="GO" id="GO:0008703">
    <property type="term" value="F:5-amino-6-(5-phosphoribosylamino)uracil reductase activity"/>
    <property type="evidence" value="ECO:0007669"/>
    <property type="project" value="InterPro"/>
</dbReference>
<dbReference type="PANTHER" id="PTHR38011:SF11">
    <property type="entry name" value="2,5-DIAMINO-6-RIBOSYLAMINO-4(3H)-PYRIMIDINONE 5'-PHOSPHATE REDUCTASE"/>
    <property type="match status" value="1"/>
</dbReference>
<evidence type="ECO:0000313" key="2">
    <source>
        <dbReference type="EMBL" id="GGM37697.1"/>
    </source>
</evidence>